<dbReference type="Proteomes" id="UP001642409">
    <property type="component" value="Unassembled WGS sequence"/>
</dbReference>
<dbReference type="AlphaFoldDB" id="A0AA86RIT0"/>
<proteinExistence type="predicted"/>
<evidence type="ECO:0000313" key="1">
    <source>
        <dbReference type="EMBL" id="CAI9974328.1"/>
    </source>
</evidence>
<dbReference type="EMBL" id="CATOUU010001142">
    <property type="protein sequence ID" value="CAI9974328.1"/>
    <property type="molecule type" value="Genomic_DNA"/>
</dbReference>
<gene>
    <name evidence="2" type="ORF">HINF_LOCUS53075</name>
    <name evidence="1" type="ORF">HINF_LOCUS61973</name>
</gene>
<keyword evidence="3" id="KW-1185">Reference proteome</keyword>
<comment type="caution">
    <text evidence="1">The sequence shown here is derived from an EMBL/GenBank/DDBJ whole genome shotgun (WGS) entry which is preliminary data.</text>
</comment>
<protein>
    <submittedName>
        <fullName evidence="2">Hypothetical_protein</fullName>
    </submittedName>
</protein>
<sequence>MNQIQQRAILVIEAKLRSNLAIETILKNLICFQKMLFSRALQVNGDGLYNGKSDGLYKQGTVVFSFVLQFCMQDFLSQCKYKLKQLQVIPTLKYTLQILIKSQFQYVQIIDSSFNSYSLSYIKITCNSMLIDLFLQ</sequence>
<name>A0AA86RIT0_9EUKA</name>
<organism evidence="1">
    <name type="scientific">Hexamita inflata</name>
    <dbReference type="NCBI Taxonomy" id="28002"/>
    <lineage>
        <taxon>Eukaryota</taxon>
        <taxon>Metamonada</taxon>
        <taxon>Diplomonadida</taxon>
        <taxon>Hexamitidae</taxon>
        <taxon>Hexamitinae</taxon>
        <taxon>Hexamita</taxon>
    </lineage>
</organism>
<evidence type="ECO:0000313" key="3">
    <source>
        <dbReference type="Proteomes" id="UP001642409"/>
    </source>
</evidence>
<reference evidence="2 3" key="2">
    <citation type="submission" date="2024-07" db="EMBL/GenBank/DDBJ databases">
        <authorList>
            <person name="Akdeniz Z."/>
        </authorList>
    </citation>
    <scope>NUCLEOTIDE SEQUENCE [LARGE SCALE GENOMIC DNA]</scope>
</reference>
<accession>A0AA86RIT0</accession>
<reference evidence="1" key="1">
    <citation type="submission" date="2023-06" db="EMBL/GenBank/DDBJ databases">
        <authorList>
            <person name="Kurt Z."/>
        </authorList>
    </citation>
    <scope>NUCLEOTIDE SEQUENCE</scope>
</reference>
<dbReference type="EMBL" id="CAXDID020000268">
    <property type="protein sequence ID" value="CAL6067546.1"/>
    <property type="molecule type" value="Genomic_DNA"/>
</dbReference>
<evidence type="ECO:0000313" key="2">
    <source>
        <dbReference type="EMBL" id="CAL6067546.1"/>
    </source>
</evidence>